<name>A0A1B2LVX3_9GAMM</name>
<sequence length="342" mass="40198">MIEVEIKFGFPLFSKEASLVNLGNNQKLIISDIWAFWDYVIKKRTSDRKERIFLQSLLEQAKHFYITAESSPVKSQPLLYYYSFLNFAKILININGGFGFNKTYMHGASEKHNNRFIHSEIMKQKQKIQLVQVAHELISLFEPNIPNVDISINVKSLLSHCIGIHRPYAEIYKQKEIFFKIEKYRLYKHGKQLIFNAEIKCDLSEMHLLNAQQYNLSENEDGNIIWSEHIIMSTYTPSRKDYAALSNLLRNKGIWYLIGNDGYTMYISNSATDRYSQESIIYMTMFYLGSITRYHPYMFDEIFSDKEQWLMSEFLNTQPKQFLYLATARVLGQSVLKAYASF</sequence>
<dbReference type="EMBL" id="CP016895">
    <property type="protein sequence ID" value="AOA57111.1"/>
    <property type="molecule type" value="Genomic_DNA"/>
</dbReference>
<protein>
    <submittedName>
        <fullName evidence="1">Uncharacterized protein</fullName>
    </submittedName>
</protein>
<gene>
    <name evidence="1" type="ORF">BFG52_01260</name>
</gene>
<evidence type="ECO:0000313" key="1">
    <source>
        <dbReference type="EMBL" id="AOA57111.1"/>
    </source>
</evidence>
<reference evidence="1 2" key="1">
    <citation type="submission" date="2016-08" db="EMBL/GenBank/DDBJ databases">
        <authorList>
            <person name="Seilhamer J.J."/>
        </authorList>
    </citation>
    <scope>NUCLEOTIDE SEQUENCE [LARGE SCALE GENOMIC DNA]</scope>
    <source>
        <strain evidence="1 2">BRTC-1</strain>
    </source>
</reference>
<dbReference type="Proteomes" id="UP000093391">
    <property type="component" value="Chromosome"/>
</dbReference>
<dbReference type="InterPro" id="IPR026988">
    <property type="entry name" value="YaaC-like"/>
</dbReference>
<dbReference type="RefSeq" id="WP_067551525.1">
    <property type="nucleotide sequence ID" value="NZ_CP016895.1"/>
</dbReference>
<dbReference type="KEGG" id="ala:BFG52_01260"/>
<dbReference type="Pfam" id="PF14175">
    <property type="entry name" value="YaaC"/>
    <property type="match status" value="1"/>
</dbReference>
<organism evidence="1 2">
    <name type="scientific">Acinetobacter larvae</name>
    <dbReference type="NCBI Taxonomy" id="1789224"/>
    <lineage>
        <taxon>Bacteria</taxon>
        <taxon>Pseudomonadati</taxon>
        <taxon>Pseudomonadota</taxon>
        <taxon>Gammaproteobacteria</taxon>
        <taxon>Moraxellales</taxon>
        <taxon>Moraxellaceae</taxon>
        <taxon>Acinetobacter</taxon>
    </lineage>
</organism>
<proteinExistence type="predicted"/>
<accession>A0A1B2LVX3</accession>
<evidence type="ECO:0000313" key="2">
    <source>
        <dbReference type="Proteomes" id="UP000093391"/>
    </source>
</evidence>
<dbReference type="AlphaFoldDB" id="A0A1B2LVX3"/>
<dbReference type="OrthoDB" id="7041536at2"/>
<keyword evidence="2" id="KW-1185">Reference proteome</keyword>
<dbReference type="STRING" id="1789224.BFG52_01260"/>